<dbReference type="EMBL" id="CP065738">
    <property type="protein sequence ID" value="QPT53910.1"/>
    <property type="molecule type" value="Genomic_DNA"/>
</dbReference>
<proteinExistence type="predicted"/>
<dbReference type="GeneID" id="61262022"/>
<evidence type="ECO:0000256" key="4">
    <source>
        <dbReference type="ARBA" id="ARBA00022741"/>
    </source>
</evidence>
<dbReference type="GO" id="GO:0005524">
    <property type="term" value="F:ATP binding"/>
    <property type="evidence" value="ECO:0007669"/>
    <property type="project" value="UniProtKB-KW"/>
</dbReference>
<comment type="pathway">
    <text evidence="9">Isoprenoid biosynthesis; isopentenyl diphosphate biosynthesis via mevalonate pathway; isopentenyl diphosphate from (R)-mevalonate: step 1/3.</text>
</comment>
<dbReference type="SUPFAM" id="SSF54211">
    <property type="entry name" value="Ribosomal protein S5 domain 2-like"/>
    <property type="match status" value="1"/>
</dbReference>
<evidence type="ECO:0000256" key="3">
    <source>
        <dbReference type="ARBA" id="ARBA00022679"/>
    </source>
</evidence>
<dbReference type="UniPathway" id="UPA00057">
    <property type="reaction ID" value="UER00098"/>
</dbReference>
<dbReference type="Proteomes" id="UP000594975">
    <property type="component" value="Chromosome"/>
</dbReference>
<evidence type="ECO:0000256" key="1">
    <source>
        <dbReference type="ARBA" id="ARBA00022490"/>
    </source>
</evidence>
<dbReference type="RefSeq" id="WP_061225621.1">
    <property type="nucleotide sequence ID" value="NZ_CP065738.1"/>
</dbReference>
<dbReference type="SUPFAM" id="SSF55060">
    <property type="entry name" value="GHMP Kinase, C-terminal domain"/>
    <property type="match status" value="1"/>
</dbReference>
<dbReference type="PANTHER" id="PTHR43290">
    <property type="entry name" value="MEVALONATE KINASE"/>
    <property type="match status" value="1"/>
</dbReference>
<dbReference type="InterPro" id="IPR013750">
    <property type="entry name" value="GHMP_kinase_C_dom"/>
</dbReference>
<evidence type="ECO:0000256" key="2">
    <source>
        <dbReference type="ARBA" id="ARBA00022516"/>
    </source>
</evidence>
<evidence type="ECO:0000256" key="5">
    <source>
        <dbReference type="ARBA" id="ARBA00022777"/>
    </source>
</evidence>
<dbReference type="KEGG" id="rkr:I6G21_01470"/>
<dbReference type="InterPro" id="IPR014721">
    <property type="entry name" value="Ribsml_uS5_D2-typ_fold_subgr"/>
</dbReference>
<dbReference type="PRINTS" id="PR00959">
    <property type="entry name" value="MEVGALKINASE"/>
</dbReference>
<organism evidence="13 14">
    <name type="scientific">Rothia kristinae</name>
    <dbReference type="NCBI Taxonomy" id="37923"/>
    <lineage>
        <taxon>Bacteria</taxon>
        <taxon>Bacillati</taxon>
        <taxon>Actinomycetota</taxon>
        <taxon>Actinomycetes</taxon>
        <taxon>Micrococcales</taxon>
        <taxon>Micrococcaceae</taxon>
        <taxon>Rothia</taxon>
    </lineage>
</organism>
<name>A0A7T3CGU0_9MICC</name>
<evidence type="ECO:0000256" key="10">
    <source>
        <dbReference type="SAM" id="MobiDB-lite"/>
    </source>
</evidence>
<keyword evidence="8" id="KW-0443">Lipid metabolism</keyword>
<dbReference type="AlphaFoldDB" id="A0A7T3CGU0"/>
<sequence length="359" mass="37197">MEHGAVENRSDLRAAPGATDPLPAAPQTPAHPAAHPTRTPGPDTAAAPGHIGTGWAHAKIILFGEHAVVHGQPAIAFPLRKIGLQATAAPVPGPLRLTVDIYDGPLAHAPARLGSLVTTIESTLDLLHHPLEGVHVTCLGDVPLERGLGSSAAGASSIVNALADLMGTELDERTRYELVQTGERVAHGSPSGLDAYTVVTQRPIWFQAGRVEDLEVALSAPLVVADSGRPGDTHSAVAAVGEIRRSDPELAADYFETIRHHTVAARADLAADRAASLGAHMDAVHETLQILSVSCEELDHLVGTARAAGAHGAKLTGGGRGGCIIALARDRGHAPQLARALEEAGAAQTWIIDPEEFTA</sequence>
<evidence type="ECO:0000259" key="12">
    <source>
        <dbReference type="Pfam" id="PF08544"/>
    </source>
</evidence>
<dbReference type="GO" id="GO:0004496">
    <property type="term" value="F:mevalonate kinase activity"/>
    <property type="evidence" value="ECO:0007669"/>
    <property type="project" value="UniProtKB-EC"/>
</dbReference>
<dbReference type="Pfam" id="PF08544">
    <property type="entry name" value="GHMP_kinases_C"/>
    <property type="match status" value="1"/>
</dbReference>
<dbReference type="Pfam" id="PF00288">
    <property type="entry name" value="GHMP_kinases_N"/>
    <property type="match status" value="1"/>
</dbReference>
<protein>
    <submittedName>
        <fullName evidence="13">Mevalonate kinase</fullName>
        <ecNumber evidence="13">2.7.1.36</ecNumber>
    </submittedName>
</protein>
<reference evidence="13 14" key="1">
    <citation type="submission" date="2020-12" db="EMBL/GenBank/DDBJ databases">
        <title>FDA dAtabase for Regulatory Grade micrObial Sequences (FDA-ARGOS): Supporting development and validation of Infectious Disease Dx tests.</title>
        <authorList>
            <person name="Sproer C."/>
            <person name="Gronow S."/>
            <person name="Severitt S."/>
            <person name="Schroder I."/>
            <person name="Tallon L."/>
            <person name="Sadzewicz L."/>
            <person name="Zhao X."/>
            <person name="Boylan J."/>
            <person name="Ott S."/>
            <person name="Bowen H."/>
            <person name="Vavikolanu K."/>
            <person name="Mehta A."/>
            <person name="Aluvathingal J."/>
            <person name="Nadendla S."/>
            <person name="Lowell S."/>
            <person name="Myers T."/>
            <person name="Yan Y."/>
            <person name="Sichtig H."/>
        </authorList>
    </citation>
    <scope>NUCLEOTIDE SEQUENCE [LARGE SCALE GENOMIC DNA]</scope>
    <source>
        <strain evidence="13 14">FDAARGOS_864</strain>
    </source>
</reference>
<evidence type="ECO:0000259" key="11">
    <source>
        <dbReference type="Pfam" id="PF00288"/>
    </source>
</evidence>
<dbReference type="Gene3D" id="3.30.70.890">
    <property type="entry name" value="GHMP kinase, C-terminal domain"/>
    <property type="match status" value="1"/>
</dbReference>
<feature type="domain" description="GHMP kinase C-terminal" evidence="12">
    <location>
        <begin position="268"/>
        <end position="346"/>
    </location>
</feature>
<dbReference type="EC" id="2.7.1.36" evidence="13"/>
<dbReference type="Gene3D" id="3.30.230.10">
    <property type="match status" value="1"/>
</dbReference>
<dbReference type="InterPro" id="IPR006205">
    <property type="entry name" value="Mev_gal_kin"/>
</dbReference>
<keyword evidence="6" id="KW-0067">ATP-binding</keyword>
<feature type="region of interest" description="Disordered" evidence="10">
    <location>
        <begin position="1"/>
        <end position="50"/>
    </location>
</feature>
<evidence type="ECO:0000256" key="7">
    <source>
        <dbReference type="ARBA" id="ARBA00022842"/>
    </source>
</evidence>
<dbReference type="GO" id="GO:0019287">
    <property type="term" value="P:isopentenyl diphosphate biosynthetic process, mevalonate pathway"/>
    <property type="evidence" value="ECO:0007669"/>
    <property type="project" value="UniProtKB-UniPathway"/>
</dbReference>
<keyword evidence="2" id="KW-0444">Lipid biosynthesis</keyword>
<dbReference type="InterPro" id="IPR006204">
    <property type="entry name" value="GHMP_kinase_N_dom"/>
</dbReference>
<feature type="domain" description="GHMP kinase N-terminal" evidence="11">
    <location>
        <begin position="125"/>
        <end position="199"/>
    </location>
</feature>
<feature type="compositionally biased region" description="Basic and acidic residues" evidence="10">
    <location>
        <begin position="1"/>
        <end position="12"/>
    </location>
</feature>
<dbReference type="PANTHER" id="PTHR43290:SF2">
    <property type="entry name" value="MEVALONATE KINASE"/>
    <property type="match status" value="1"/>
</dbReference>
<keyword evidence="7" id="KW-0460">Magnesium</keyword>
<evidence type="ECO:0000256" key="6">
    <source>
        <dbReference type="ARBA" id="ARBA00022840"/>
    </source>
</evidence>
<dbReference type="InterPro" id="IPR036554">
    <property type="entry name" value="GHMP_kinase_C_sf"/>
</dbReference>
<dbReference type="NCBIfam" id="TIGR00549">
    <property type="entry name" value="mevalon_kin"/>
    <property type="match status" value="1"/>
</dbReference>
<evidence type="ECO:0000313" key="13">
    <source>
        <dbReference type="EMBL" id="QPT53910.1"/>
    </source>
</evidence>
<evidence type="ECO:0000256" key="9">
    <source>
        <dbReference type="ARBA" id="ARBA00029438"/>
    </source>
</evidence>
<keyword evidence="1" id="KW-0963">Cytoplasm</keyword>
<accession>A0A7T3CGU0</accession>
<feature type="compositionally biased region" description="Low complexity" evidence="10">
    <location>
        <begin position="21"/>
        <end position="42"/>
    </location>
</feature>
<dbReference type="InterPro" id="IPR020568">
    <property type="entry name" value="Ribosomal_Su5_D2-typ_SF"/>
</dbReference>
<keyword evidence="4" id="KW-0547">Nucleotide-binding</keyword>
<keyword evidence="5 13" id="KW-0418">Kinase</keyword>
<evidence type="ECO:0000256" key="8">
    <source>
        <dbReference type="ARBA" id="ARBA00023098"/>
    </source>
</evidence>
<evidence type="ECO:0000313" key="14">
    <source>
        <dbReference type="Proteomes" id="UP000594975"/>
    </source>
</evidence>
<keyword evidence="3 13" id="KW-0808">Transferase</keyword>
<gene>
    <name evidence="13" type="primary">mvk</name>
    <name evidence="13" type="ORF">I6G21_01470</name>
</gene>
<dbReference type="GO" id="GO:0005829">
    <property type="term" value="C:cytosol"/>
    <property type="evidence" value="ECO:0007669"/>
    <property type="project" value="TreeGrafter"/>
</dbReference>